<dbReference type="InterPro" id="IPR007083">
    <property type="entry name" value="RNA_pol_Rpb1_4"/>
</dbReference>
<dbReference type="InterPro" id="IPR012754">
    <property type="entry name" value="DNA-dir_RpoC_beta_prime_bact"/>
</dbReference>
<dbReference type="Gene3D" id="1.10.40.90">
    <property type="match status" value="1"/>
</dbReference>
<comment type="similarity">
    <text evidence="7 8">Belongs to the RNA polymerase beta' chain family.</text>
</comment>
<keyword evidence="4 7" id="KW-0479">Metal-binding</keyword>
<keyword evidence="2 7" id="KW-0808">Transferase</keyword>
<evidence type="ECO:0000256" key="1">
    <source>
        <dbReference type="ARBA" id="ARBA00022478"/>
    </source>
</evidence>
<dbReference type="PANTHER" id="PTHR19376">
    <property type="entry name" value="DNA-DIRECTED RNA POLYMERASE"/>
    <property type="match status" value="1"/>
</dbReference>
<dbReference type="InterPro" id="IPR007066">
    <property type="entry name" value="RNA_pol_Rpb1_3"/>
</dbReference>
<keyword evidence="3 7" id="KW-0548">Nucleotidyltransferase</keyword>
<dbReference type="InterPro" id="IPR000722">
    <property type="entry name" value="RNA_pol_asu"/>
</dbReference>
<dbReference type="InterPro" id="IPR007081">
    <property type="entry name" value="RNA_pol_Rpb1_5"/>
</dbReference>
<dbReference type="GO" id="GO:0006351">
    <property type="term" value="P:DNA-templated transcription"/>
    <property type="evidence" value="ECO:0007669"/>
    <property type="project" value="UniProtKB-UniRule"/>
</dbReference>
<feature type="binding site" evidence="7">
    <location>
        <position position="88"/>
    </location>
    <ligand>
        <name>Zn(2+)</name>
        <dbReference type="ChEBI" id="CHEBI:29105"/>
        <label>1</label>
    </ligand>
</feature>
<accession>A0A1F5EBY8</accession>
<dbReference type="GO" id="GO:0008270">
    <property type="term" value="F:zinc ion binding"/>
    <property type="evidence" value="ECO:0007669"/>
    <property type="project" value="UniProtKB-UniRule"/>
</dbReference>
<dbReference type="CDD" id="cd01609">
    <property type="entry name" value="RNAP_beta'_N"/>
    <property type="match status" value="1"/>
</dbReference>
<dbReference type="SMART" id="SM00663">
    <property type="entry name" value="RPOLA_N"/>
    <property type="match status" value="1"/>
</dbReference>
<evidence type="ECO:0000256" key="7">
    <source>
        <dbReference type="HAMAP-Rule" id="MF_01322"/>
    </source>
</evidence>
<dbReference type="Gene3D" id="1.10.1790.20">
    <property type="match status" value="2"/>
</dbReference>
<dbReference type="CDD" id="cd02655">
    <property type="entry name" value="RNAP_beta'_C"/>
    <property type="match status" value="1"/>
</dbReference>
<keyword evidence="1 7" id="KW-0240">DNA-directed RNA polymerase</keyword>
<dbReference type="Gene3D" id="1.10.274.100">
    <property type="entry name" value="RNA polymerase Rpb1, domain 3"/>
    <property type="match status" value="2"/>
</dbReference>
<keyword evidence="5 7" id="KW-0804">Transcription</keyword>
<comment type="cofactor">
    <cofactor evidence="7">
        <name>Zn(2+)</name>
        <dbReference type="ChEBI" id="CHEBI:29105"/>
    </cofactor>
    <text evidence="7">Binds 2 Zn(2+) ions per subunit.</text>
</comment>
<feature type="binding site" evidence="7">
    <location>
        <position position="503"/>
    </location>
    <ligand>
        <name>Mg(2+)</name>
        <dbReference type="ChEBI" id="CHEBI:18420"/>
    </ligand>
</feature>
<feature type="binding site" evidence="7">
    <location>
        <position position="73"/>
    </location>
    <ligand>
        <name>Zn(2+)</name>
        <dbReference type="ChEBI" id="CHEBI:29105"/>
        <label>1</label>
    </ligand>
</feature>
<dbReference type="SUPFAM" id="SSF64484">
    <property type="entry name" value="beta and beta-prime subunits of DNA dependent RNA-polymerase"/>
    <property type="match status" value="1"/>
</dbReference>
<dbReference type="Gene3D" id="4.10.860.120">
    <property type="entry name" value="RNA polymerase II, clamp domain"/>
    <property type="match status" value="1"/>
</dbReference>
<feature type="binding site" evidence="7">
    <location>
        <position position="505"/>
    </location>
    <ligand>
        <name>Mg(2+)</name>
        <dbReference type="ChEBI" id="CHEBI:18420"/>
    </ligand>
</feature>
<feature type="binding site" evidence="7">
    <location>
        <position position="909"/>
    </location>
    <ligand>
        <name>Zn(2+)</name>
        <dbReference type="ChEBI" id="CHEBI:29105"/>
        <label>2</label>
    </ligand>
</feature>
<evidence type="ECO:0000256" key="4">
    <source>
        <dbReference type="ARBA" id="ARBA00022723"/>
    </source>
</evidence>
<evidence type="ECO:0000313" key="11">
    <source>
        <dbReference type="Proteomes" id="UP000177481"/>
    </source>
</evidence>
<dbReference type="Pfam" id="PF04998">
    <property type="entry name" value="RNA_pol_Rpb1_5"/>
    <property type="match status" value="1"/>
</dbReference>
<feature type="binding site" evidence="7">
    <location>
        <position position="899"/>
    </location>
    <ligand>
        <name>Zn(2+)</name>
        <dbReference type="ChEBI" id="CHEBI:29105"/>
        <label>2</label>
    </ligand>
</feature>
<dbReference type="Pfam" id="PF00623">
    <property type="entry name" value="RNA_pol_Rpb1_2"/>
    <property type="match status" value="1"/>
</dbReference>
<dbReference type="InterPro" id="IPR044893">
    <property type="entry name" value="RNA_pol_Rpb1_clamp_domain"/>
</dbReference>
<dbReference type="PANTHER" id="PTHR19376:SF54">
    <property type="entry name" value="DNA-DIRECTED RNA POLYMERASE SUBUNIT BETA"/>
    <property type="match status" value="1"/>
</dbReference>
<evidence type="ECO:0000256" key="5">
    <source>
        <dbReference type="ARBA" id="ARBA00023163"/>
    </source>
</evidence>
<dbReference type="GO" id="GO:0000287">
    <property type="term" value="F:magnesium ion binding"/>
    <property type="evidence" value="ECO:0007669"/>
    <property type="project" value="UniProtKB-UniRule"/>
</dbReference>
<evidence type="ECO:0000256" key="6">
    <source>
        <dbReference type="ARBA" id="ARBA00048552"/>
    </source>
</evidence>
<dbReference type="EC" id="2.7.7.6" evidence="7"/>
<dbReference type="InterPro" id="IPR045867">
    <property type="entry name" value="DNA-dir_RpoC_beta_prime"/>
</dbReference>
<dbReference type="Gene3D" id="2.40.50.100">
    <property type="match status" value="2"/>
</dbReference>
<evidence type="ECO:0000256" key="8">
    <source>
        <dbReference type="RuleBase" id="RU004279"/>
    </source>
</evidence>
<feature type="binding site" evidence="7">
    <location>
        <position position="75"/>
    </location>
    <ligand>
        <name>Zn(2+)</name>
        <dbReference type="ChEBI" id="CHEBI:29105"/>
        <label>1</label>
    </ligand>
</feature>
<dbReference type="Gene3D" id="1.10.132.30">
    <property type="match status" value="1"/>
</dbReference>
<evidence type="ECO:0000259" key="9">
    <source>
        <dbReference type="SMART" id="SM00663"/>
    </source>
</evidence>
<dbReference type="GO" id="GO:0003899">
    <property type="term" value="F:DNA-directed RNA polymerase activity"/>
    <property type="evidence" value="ECO:0007669"/>
    <property type="project" value="UniProtKB-UniRule"/>
</dbReference>
<dbReference type="HAMAP" id="MF_01322">
    <property type="entry name" value="RNApol_bact_RpoC"/>
    <property type="match status" value="1"/>
</dbReference>
<dbReference type="NCBIfam" id="TIGR02386">
    <property type="entry name" value="rpoC_TIGR"/>
    <property type="match status" value="1"/>
</dbReference>
<dbReference type="Pfam" id="PF04997">
    <property type="entry name" value="RNA_pol_Rpb1_1"/>
    <property type="match status" value="1"/>
</dbReference>
<comment type="subunit">
    <text evidence="7">The RNAP catalytic core consists of 2 alpha, 1 beta, 1 beta' and 1 omega subunit. When a sigma factor is associated with the core the holoenzyme is formed, which can initiate transcription.</text>
</comment>
<comment type="caution">
    <text evidence="10">The sequence shown here is derived from an EMBL/GenBank/DDBJ whole genome shotgun (WGS) entry which is preliminary data.</text>
</comment>
<evidence type="ECO:0000313" key="10">
    <source>
        <dbReference type="EMBL" id="OGD64928.1"/>
    </source>
</evidence>
<dbReference type="GO" id="GO:0000428">
    <property type="term" value="C:DNA-directed RNA polymerase complex"/>
    <property type="evidence" value="ECO:0007669"/>
    <property type="project" value="UniProtKB-KW"/>
</dbReference>
<comment type="cofactor">
    <cofactor evidence="7">
        <name>Mg(2+)</name>
        <dbReference type="ChEBI" id="CHEBI:18420"/>
    </cofactor>
    <text evidence="7">Binds 1 Mg(2+) ion per subunit.</text>
</comment>
<protein>
    <recommendedName>
        <fullName evidence="7">DNA-directed RNA polymerase subunit beta'</fullName>
        <shortName evidence="7">RNAP subunit beta'</shortName>
        <ecNumber evidence="7">2.7.7.6</ecNumber>
    </recommendedName>
    <alternativeName>
        <fullName evidence="7">RNA polymerase subunit beta'</fullName>
    </alternativeName>
    <alternativeName>
        <fullName evidence="7">Transcriptase subunit beta'</fullName>
    </alternativeName>
</protein>
<feature type="domain" description="RNA polymerase N-terminal" evidence="9">
    <location>
        <begin position="279"/>
        <end position="557"/>
    </location>
</feature>
<dbReference type="Pfam" id="PF04983">
    <property type="entry name" value="RNA_pol_Rpb1_3"/>
    <property type="match status" value="1"/>
</dbReference>
<comment type="catalytic activity">
    <reaction evidence="6 7 8">
        <text>RNA(n) + a ribonucleoside 5'-triphosphate = RNA(n+1) + diphosphate</text>
        <dbReference type="Rhea" id="RHEA:21248"/>
        <dbReference type="Rhea" id="RHEA-COMP:14527"/>
        <dbReference type="Rhea" id="RHEA-COMP:17342"/>
        <dbReference type="ChEBI" id="CHEBI:33019"/>
        <dbReference type="ChEBI" id="CHEBI:61557"/>
        <dbReference type="ChEBI" id="CHEBI:140395"/>
        <dbReference type="EC" id="2.7.7.6"/>
    </reaction>
</comment>
<dbReference type="InterPro" id="IPR042102">
    <property type="entry name" value="RNA_pol_Rpb1_3_sf"/>
</dbReference>
<dbReference type="InterPro" id="IPR038120">
    <property type="entry name" value="Rpb1_funnel_sf"/>
</dbReference>
<evidence type="ECO:0000256" key="3">
    <source>
        <dbReference type="ARBA" id="ARBA00022695"/>
    </source>
</evidence>
<name>A0A1F5EBY8_9BACT</name>
<dbReference type="AlphaFoldDB" id="A0A1F5EBY8"/>
<dbReference type="Pfam" id="PF05000">
    <property type="entry name" value="RNA_pol_Rpb1_4"/>
    <property type="match status" value="1"/>
</dbReference>
<dbReference type="STRING" id="1797471.A3A71_02685"/>
<dbReference type="GO" id="GO:0003677">
    <property type="term" value="F:DNA binding"/>
    <property type="evidence" value="ECO:0007669"/>
    <property type="project" value="UniProtKB-UniRule"/>
</dbReference>
<gene>
    <name evidence="7" type="primary">rpoC</name>
    <name evidence="10" type="ORF">A3A71_02685</name>
</gene>
<dbReference type="InterPro" id="IPR007080">
    <property type="entry name" value="RNA_pol_Rpb1_1"/>
</dbReference>
<dbReference type="Gene3D" id="1.10.150.390">
    <property type="match status" value="1"/>
</dbReference>
<proteinExistence type="inferred from homology"/>
<dbReference type="InterPro" id="IPR006592">
    <property type="entry name" value="RNA_pol_N"/>
</dbReference>
<organism evidence="10 11">
    <name type="scientific">Candidatus Berkelbacteria bacterium RIFCSPLOWO2_01_FULL_50_28</name>
    <dbReference type="NCBI Taxonomy" id="1797471"/>
    <lineage>
        <taxon>Bacteria</taxon>
        <taxon>Candidatus Berkelbacteria</taxon>
    </lineage>
</organism>
<comment type="function">
    <text evidence="7 8">DNA-dependent RNA polymerase catalyzes the transcription of DNA into RNA using the four ribonucleoside triphosphates as substrates.</text>
</comment>
<evidence type="ECO:0000256" key="2">
    <source>
        <dbReference type="ARBA" id="ARBA00022679"/>
    </source>
</evidence>
<keyword evidence="7" id="KW-0460">Magnesium</keyword>
<reference evidence="10 11" key="1">
    <citation type="journal article" date="2016" name="Nat. Commun.">
        <title>Thousands of microbial genomes shed light on interconnected biogeochemical processes in an aquifer system.</title>
        <authorList>
            <person name="Anantharaman K."/>
            <person name="Brown C.T."/>
            <person name="Hug L.A."/>
            <person name="Sharon I."/>
            <person name="Castelle C.J."/>
            <person name="Probst A.J."/>
            <person name="Thomas B.C."/>
            <person name="Singh A."/>
            <person name="Wilkins M.J."/>
            <person name="Karaoz U."/>
            <person name="Brodie E.L."/>
            <person name="Williams K.H."/>
            <person name="Hubbard S.S."/>
            <person name="Banfield J.F."/>
        </authorList>
    </citation>
    <scope>NUCLEOTIDE SEQUENCE [LARGE SCALE GENOMIC DNA]</scope>
</reference>
<keyword evidence="7" id="KW-0862">Zinc</keyword>
<feature type="binding site" evidence="7">
    <location>
        <position position="827"/>
    </location>
    <ligand>
        <name>Zn(2+)</name>
        <dbReference type="ChEBI" id="CHEBI:29105"/>
        <label>2</label>
    </ligand>
</feature>
<dbReference type="Proteomes" id="UP000177481">
    <property type="component" value="Unassembled WGS sequence"/>
</dbReference>
<sequence>MPELKLNTKVEKSEFNLLNFEGLRLRVAGPEDMDRWSYGEVLKPETINYRTQKPERDGLFDERIFGPTKDWECYCGKYKRIRYKGVICDKCGVEVTRASVRRERMGHIELAVPVAHIWYVRGVPYILGTVLDISVSDLERVIYFASFVVTHVDDTLRSEALAQLELEYKAAKELLKDSPERLEQLEINYKSTKSDLTSLAPKLVLPEGKYHELSLRFGNILKVAIGAEAVLELLKKINLDDEIKAIRALANTVLPNTYRRLMKRLRVLTDMKLAGVKPEWLILLKLPVLPPDLRPMVQLDGGRFASSDLNDLYRRVLNRNNRLKRLMNQGAPDVIVRNEKRMLQEAVDALIDNSARKGQTVGAGRQPRSLSDMLRGKQGRFRQNLLGKRVDYSGRSVIVVGPNLKLDQCGLPKVMALELFKPFVISKLISEGYVHNVKNASRLIDRQTPEVWEILEAVTKGSHVLLNRAPTLHRLGIQAFHPILIEGKAIQLHPLVCAAYNADFDGDQMAVHVPLSAQARHEAEELMLSVNNLLKPASGEPLPAPRLDIVFGLFYLTNEAEGVLGEGKAFAGVDEVTLSYQRGELHPQAKIQLRRDGARIDTTVGRAMINTIFPKGHAYVNESLDTRALKKIIRNIFKVYGGPETSRIADELMALGFKFAERSGMTMSISDIKVPATKNQLIKEGEEAIDEITKRYRKGLISEPERRKLSIEKWTEVRNKIQAEVMKSMKESDSIWTMVSSGARGSANQMTQLSGMKGLVVNPAGEIIEVPIVHNYKEGLSVLEYFISTHGSRKGKSDTSLKTADAGYLTRRLVDVAQDMVISENDCGTKTFLTVKQSESEQYGETYEERLLGKTSGETIKAKGGKVIAKAGAEIDEEKSAQIVEAQLSEVKVRSNLHCAAKLGVCQKCYGRDLATGNLVKIGTAVGIMAAQAIGEPGTQLTMKTFHMGGVSVGDITSGLPRVEEIFEARPPHNPAIVSEVEGTVSIHETRDRLYVDVISDEIQKESFELEEGYQFAVKNNDSVKAKQAVATAVDKKAIRVNIAGKVRLSGKNITIVAHEPVTASYIIPAELSVIVKNNDVVKLGQRLTDGHLDLAQSLKLRGLDKTREYIIKEVQMIYASHGAAVNEKHIEIIARAMFGKVRIVNGGDSTLLAGQIVDKLEAQRLNEQLKTDKRTAIEYEQIVLGITRASLNTNSFLSAASFQETTSVLIKAAIQGQVDSLKGLKENVIIGKLIPAGTGFKAKVEPVEEVAPTVELKDPKE</sequence>
<dbReference type="Gene3D" id="2.40.40.20">
    <property type="match status" value="1"/>
</dbReference>
<feature type="binding site" evidence="7">
    <location>
        <position position="91"/>
    </location>
    <ligand>
        <name>Zn(2+)</name>
        <dbReference type="ChEBI" id="CHEBI:29105"/>
        <label>1</label>
    </ligand>
</feature>
<dbReference type="EMBL" id="MEZX01000002">
    <property type="protein sequence ID" value="OGD64928.1"/>
    <property type="molecule type" value="Genomic_DNA"/>
</dbReference>
<feature type="binding site" evidence="7">
    <location>
        <position position="507"/>
    </location>
    <ligand>
        <name>Mg(2+)</name>
        <dbReference type="ChEBI" id="CHEBI:18420"/>
    </ligand>
</feature>
<feature type="binding site" evidence="7">
    <location>
        <position position="906"/>
    </location>
    <ligand>
        <name>Zn(2+)</name>
        <dbReference type="ChEBI" id="CHEBI:29105"/>
        <label>2</label>
    </ligand>
</feature>